<dbReference type="InterPro" id="IPR022644">
    <property type="entry name" value="De-COase2_N"/>
</dbReference>
<dbReference type="SUPFAM" id="SSF51419">
    <property type="entry name" value="PLP-binding barrel"/>
    <property type="match status" value="1"/>
</dbReference>
<evidence type="ECO:0000313" key="13">
    <source>
        <dbReference type="Proteomes" id="UP000248340"/>
    </source>
</evidence>
<dbReference type="Gene3D" id="3.20.20.10">
    <property type="entry name" value="Alanine racemase"/>
    <property type="match status" value="1"/>
</dbReference>
<comment type="cofactor">
    <cofactor evidence="1 10">
        <name>pyridoxal 5'-phosphate</name>
        <dbReference type="ChEBI" id="CHEBI:597326"/>
    </cofactor>
</comment>
<dbReference type="Pfam" id="PF02784">
    <property type="entry name" value="Orn_Arg_deC_N"/>
    <property type="match status" value="1"/>
</dbReference>
<evidence type="ECO:0000256" key="6">
    <source>
        <dbReference type="ARBA" id="ARBA00034115"/>
    </source>
</evidence>
<dbReference type="InterPro" id="IPR022653">
    <property type="entry name" value="De-COase2_pyr-phos_BS"/>
</dbReference>
<evidence type="ECO:0000256" key="9">
    <source>
        <dbReference type="ARBA" id="ARBA00049127"/>
    </source>
</evidence>
<dbReference type="Gene3D" id="2.40.37.10">
    <property type="entry name" value="Lyase, Ornithine Decarboxylase, Chain A, domain 1"/>
    <property type="match status" value="1"/>
</dbReference>
<evidence type="ECO:0000256" key="5">
    <source>
        <dbReference type="ARBA" id="ARBA00023239"/>
    </source>
</evidence>
<evidence type="ECO:0000259" key="11">
    <source>
        <dbReference type="Pfam" id="PF02784"/>
    </source>
</evidence>
<dbReference type="CDD" id="cd00622">
    <property type="entry name" value="PLPDE_III_ODC"/>
    <property type="match status" value="1"/>
</dbReference>
<evidence type="ECO:0000256" key="10">
    <source>
        <dbReference type="PIRSR" id="PIRSR600183-50"/>
    </source>
</evidence>
<accession>A0A319BW95</accession>
<feature type="domain" description="Orn/DAP/Arg decarboxylase 2 N-terminal" evidence="11">
    <location>
        <begin position="32"/>
        <end position="263"/>
    </location>
</feature>
<keyword evidence="5" id="KW-0456">Lyase</keyword>
<evidence type="ECO:0000256" key="2">
    <source>
        <dbReference type="ARBA" id="ARBA00008872"/>
    </source>
</evidence>
<dbReference type="OrthoDB" id="5034579at2759"/>
<comment type="pathway">
    <text evidence="6">Amine and polyamine biosynthesis; putrescine biosynthesis via L-ornithine pathway; putrescine from L-ornithine: step 1/1.</text>
</comment>
<dbReference type="AlphaFoldDB" id="A0A319BW95"/>
<dbReference type="EC" id="4.1.1.17" evidence="7"/>
<evidence type="ECO:0000313" key="12">
    <source>
        <dbReference type="EMBL" id="PYH75630.1"/>
    </source>
</evidence>
<reference evidence="12 13" key="1">
    <citation type="submission" date="2016-12" db="EMBL/GenBank/DDBJ databases">
        <title>The genomes of Aspergillus section Nigri reveals drivers in fungal speciation.</title>
        <authorList>
            <consortium name="DOE Joint Genome Institute"/>
            <person name="Vesth T.C."/>
            <person name="Nybo J."/>
            <person name="Theobald S."/>
            <person name="Brandl J."/>
            <person name="Frisvad J.C."/>
            <person name="Nielsen K.F."/>
            <person name="Lyhne E.K."/>
            <person name="Kogle M.E."/>
            <person name="Kuo A."/>
            <person name="Riley R."/>
            <person name="Clum A."/>
            <person name="Nolan M."/>
            <person name="Lipzen A."/>
            <person name="Salamov A."/>
            <person name="Henrissat B."/>
            <person name="Wiebenga A."/>
            <person name="De Vries R.P."/>
            <person name="Grigoriev I.V."/>
            <person name="Mortensen U.H."/>
            <person name="Andersen M.R."/>
            <person name="Baker S.E."/>
        </authorList>
    </citation>
    <scope>NUCLEOTIDE SEQUENCE [LARGE SCALE GENOMIC DNA]</scope>
    <source>
        <strain evidence="12 13">CBS 121591</strain>
    </source>
</reference>
<dbReference type="SUPFAM" id="SSF50621">
    <property type="entry name" value="Alanine racemase C-terminal domain-like"/>
    <property type="match status" value="1"/>
</dbReference>
<comment type="similarity">
    <text evidence="2">Belongs to the Orn/Lys/Arg decarboxylase class-II family.</text>
</comment>
<dbReference type="Proteomes" id="UP000248340">
    <property type="component" value="Unassembled WGS sequence"/>
</dbReference>
<dbReference type="PANTHER" id="PTHR11482:SF6">
    <property type="entry name" value="ORNITHINE DECARBOXYLASE 1-RELATED"/>
    <property type="match status" value="1"/>
</dbReference>
<dbReference type="InterPro" id="IPR002433">
    <property type="entry name" value="Orn_de-COase"/>
</dbReference>
<dbReference type="RefSeq" id="XP_025485830.1">
    <property type="nucleotide sequence ID" value="XM_025638349.1"/>
</dbReference>
<name>A0A319BW95_9EURO</name>
<dbReference type="InterPro" id="IPR009006">
    <property type="entry name" value="Ala_racemase/Decarboxylase_C"/>
</dbReference>
<feature type="modified residue" description="N6-(pyridoxal phosphate)lysine" evidence="10">
    <location>
        <position position="55"/>
    </location>
</feature>
<dbReference type="STRING" id="1448315.A0A319BW95"/>
<evidence type="ECO:0000256" key="3">
    <source>
        <dbReference type="ARBA" id="ARBA00022793"/>
    </source>
</evidence>
<evidence type="ECO:0000256" key="1">
    <source>
        <dbReference type="ARBA" id="ARBA00001933"/>
    </source>
</evidence>
<dbReference type="FunFam" id="3.20.20.10:FF:000005">
    <property type="entry name" value="Ornithine decarboxylase"/>
    <property type="match status" value="1"/>
</dbReference>
<dbReference type="EMBL" id="KZ821783">
    <property type="protein sequence ID" value="PYH75630.1"/>
    <property type="molecule type" value="Genomic_DNA"/>
</dbReference>
<evidence type="ECO:0000256" key="7">
    <source>
        <dbReference type="ARBA" id="ARBA00034138"/>
    </source>
</evidence>
<keyword evidence="4 10" id="KW-0663">Pyridoxal phosphate</keyword>
<organism evidence="12 13">
    <name type="scientific">Aspergillus uvarum CBS 121591</name>
    <dbReference type="NCBI Taxonomy" id="1448315"/>
    <lineage>
        <taxon>Eukaryota</taxon>
        <taxon>Fungi</taxon>
        <taxon>Dikarya</taxon>
        <taxon>Ascomycota</taxon>
        <taxon>Pezizomycotina</taxon>
        <taxon>Eurotiomycetes</taxon>
        <taxon>Eurotiomycetidae</taxon>
        <taxon>Eurotiales</taxon>
        <taxon>Aspergillaceae</taxon>
        <taxon>Aspergillus</taxon>
        <taxon>Aspergillus subgen. Circumdati</taxon>
    </lineage>
</organism>
<dbReference type="PANTHER" id="PTHR11482">
    <property type="entry name" value="ARGININE/DIAMINOPIMELATE/ORNITHINE DECARBOXYLASE"/>
    <property type="match status" value="1"/>
</dbReference>
<dbReference type="VEuPathDB" id="FungiDB:BO82DRAFT_387905"/>
<evidence type="ECO:0000256" key="8">
    <source>
        <dbReference type="ARBA" id="ARBA00046672"/>
    </source>
</evidence>
<sequence length="403" mass="44034">MGVCGWTACPRLVDHLRTVGENGPSFFVGNLAAVVEKLDEWNTQLPFVKPFYAVKCNDNKTLLALLAGKGLGFDCASQKEMQQILQCAVDPEDIIFASPQKAENHILYAHEQRIQKTVVDSEEELRKLARLAPSMKVFLRLQADDPTARVRLSKKYGMSFQEAIKLLAIARDLSVSIVGICFHVGSAASNPAAYFDAIAMCRQVLDFNNSLASRHAITAIDVGGGFTAANFRRVAQAIRSAKAKYFGEVNGMQWMAEPGRFIASEAFSLVCRVTGIRSRPNASSPSNKVHNAEIFVNDGIYQNFLNALVEGEKSIPTPVLLHCNGNSDRSVPRDGCVYTIWGQTCCSADKIKTACSLCYRVEEGDWLCFPSMGAYTQVTASGFNGFSAVTPIIWIPSAQRPGA</sequence>
<keyword evidence="13" id="KW-1185">Reference proteome</keyword>
<dbReference type="PROSITE" id="PS00878">
    <property type="entry name" value="ODR_DC_2_1"/>
    <property type="match status" value="1"/>
</dbReference>
<comment type="catalytic activity">
    <reaction evidence="9">
        <text>L-ornithine + H(+) = putrescine + CO2</text>
        <dbReference type="Rhea" id="RHEA:22964"/>
        <dbReference type="ChEBI" id="CHEBI:15378"/>
        <dbReference type="ChEBI" id="CHEBI:16526"/>
        <dbReference type="ChEBI" id="CHEBI:46911"/>
        <dbReference type="ChEBI" id="CHEBI:326268"/>
        <dbReference type="EC" id="4.1.1.17"/>
    </reaction>
</comment>
<dbReference type="PRINTS" id="PR01179">
    <property type="entry name" value="ODADCRBXLASE"/>
</dbReference>
<feature type="active site" description="Proton donor" evidence="10">
    <location>
        <position position="345"/>
    </location>
</feature>
<dbReference type="GO" id="GO:0005737">
    <property type="term" value="C:cytoplasm"/>
    <property type="evidence" value="ECO:0007669"/>
    <property type="project" value="TreeGrafter"/>
</dbReference>
<dbReference type="GO" id="GO:0033387">
    <property type="term" value="P:putrescine biosynthetic process from arginine, via ornithine"/>
    <property type="evidence" value="ECO:0007669"/>
    <property type="project" value="TreeGrafter"/>
</dbReference>
<protein>
    <recommendedName>
        <fullName evidence="7">ornithine decarboxylase</fullName>
        <ecNumber evidence="7">4.1.1.17</ecNumber>
    </recommendedName>
</protein>
<proteinExistence type="inferred from homology"/>
<dbReference type="InterPro" id="IPR029066">
    <property type="entry name" value="PLP-binding_barrel"/>
</dbReference>
<gene>
    <name evidence="12" type="ORF">BO82DRAFT_387905</name>
</gene>
<dbReference type="GeneID" id="37141091"/>
<evidence type="ECO:0000256" key="4">
    <source>
        <dbReference type="ARBA" id="ARBA00022898"/>
    </source>
</evidence>
<dbReference type="InterPro" id="IPR000183">
    <property type="entry name" value="Orn/DAP/Arg_de-COase"/>
</dbReference>
<dbReference type="PRINTS" id="PR01182">
    <property type="entry name" value="ORNDCRBXLASE"/>
</dbReference>
<dbReference type="GO" id="GO:0004586">
    <property type="term" value="F:ornithine decarboxylase activity"/>
    <property type="evidence" value="ECO:0007669"/>
    <property type="project" value="UniProtKB-EC"/>
</dbReference>
<comment type="subunit">
    <text evidence="8">Homodimer. Only the dimer is catalytically active, as the active sites are constructed of residues from both monomers.</text>
</comment>
<keyword evidence="3" id="KW-0210">Decarboxylase</keyword>